<protein>
    <submittedName>
        <fullName evidence="1">Uncharacterized protein</fullName>
    </submittedName>
</protein>
<dbReference type="EMBL" id="WIVV01000071">
    <property type="protein sequence ID" value="MQU43899.1"/>
    <property type="molecule type" value="Genomic_DNA"/>
</dbReference>
<dbReference type="RefSeq" id="WP_153356698.1">
    <property type="nucleotide sequence ID" value="NZ_WIVV01000071.1"/>
</dbReference>
<dbReference type="AlphaFoldDB" id="A0A6I1WRB4"/>
<dbReference type="Proteomes" id="UP000466863">
    <property type="component" value="Unassembled WGS sequence"/>
</dbReference>
<evidence type="ECO:0000313" key="2">
    <source>
        <dbReference type="Proteomes" id="UP000466863"/>
    </source>
</evidence>
<name>A0A6I1WRB4_9PSED</name>
<evidence type="ECO:0000313" key="1">
    <source>
        <dbReference type="EMBL" id="MQU43899.1"/>
    </source>
</evidence>
<comment type="caution">
    <text evidence="1">The sequence shown here is derived from an EMBL/GenBank/DDBJ whole genome shotgun (WGS) entry which is preliminary data.</text>
</comment>
<organism evidence="1 2">
    <name type="scientific">Pseudomonas helleri</name>
    <dbReference type="NCBI Taxonomy" id="1608996"/>
    <lineage>
        <taxon>Bacteria</taxon>
        <taxon>Pseudomonadati</taxon>
        <taxon>Pseudomonadota</taxon>
        <taxon>Gammaproteobacteria</taxon>
        <taxon>Pseudomonadales</taxon>
        <taxon>Pseudomonadaceae</taxon>
        <taxon>Pseudomonas</taxon>
    </lineage>
</organism>
<proteinExistence type="predicted"/>
<gene>
    <name evidence="1" type="ORF">GHO28_15500</name>
</gene>
<sequence length="115" mass="13542">MSRKPGAIQNDFLLEVEIPGKRPKTPSLTESQLEQTLPETGQFLFDKDLQHWPELIHRSSSQEILRTPLQTDAEGKLYIERPNWEHIYQKRYSQLDNLINDLKAHGMKMVRNNHH</sequence>
<reference evidence="1 2" key="1">
    <citation type="submission" date="2019-10" db="EMBL/GenBank/DDBJ databases">
        <title>Evaluation of single-gene subtyping targets for Pseudomonas.</title>
        <authorList>
            <person name="Reichler S.J."/>
            <person name="Orsi R.H."/>
            <person name="Wiedmann M."/>
            <person name="Martin N.H."/>
            <person name="Murphy S.I."/>
        </authorList>
    </citation>
    <scope>NUCLEOTIDE SEQUENCE [LARGE SCALE GENOMIC DNA]</scope>
    <source>
        <strain evidence="1 2">FSL R10-1876</strain>
    </source>
</reference>
<accession>A0A6I1WRB4</accession>